<gene>
    <name evidence="1" type="ORF">H8790_13375</name>
</gene>
<sequence length="59" mass="6534">MSDWQDQIGSAVAPLLSQMEQTAQHLSETGERVDPAHLSALSESIQEVRQIVSSLDREK</sequence>
<reference evidence="1 2" key="1">
    <citation type="submission" date="2020-08" db="EMBL/GenBank/DDBJ databases">
        <authorList>
            <person name="Liu C."/>
            <person name="Sun Q."/>
        </authorList>
    </citation>
    <scope>NUCLEOTIDE SEQUENCE [LARGE SCALE GENOMIC DNA]</scope>
    <source>
        <strain evidence="1 2">NSJ-62</strain>
    </source>
</reference>
<name>A0A7G9B4C8_9FIRM</name>
<dbReference type="EMBL" id="CP060490">
    <property type="protein sequence ID" value="QNL44409.1"/>
    <property type="molecule type" value="Genomic_DNA"/>
</dbReference>
<proteinExistence type="predicted"/>
<dbReference type="AlphaFoldDB" id="A0A7G9B4C8"/>
<accession>A0A7G9B4C8</accession>
<dbReference type="KEGG" id="ohi:H8790_13375"/>
<keyword evidence="2" id="KW-1185">Reference proteome</keyword>
<protein>
    <submittedName>
        <fullName evidence="1">Uncharacterized protein</fullName>
    </submittedName>
</protein>
<organism evidence="1 2">
    <name type="scientific">Oscillibacter hominis</name>
    <dbReference type="NCBI Taxonomy" id="2763056"/>
    <lineage>
        <taxon>Bacteria</taxon>
        <taxon>Bacillati</taxon>
        <taxon>Bacillota</taxon>
        <taxon>Clostridia</taxon>
        <taxon>Eubacteriales</taxon>
        <taxon>Oscillospiraceae</taxon>
        <taxon>Oscillibacter</taxon>
    </lineage>
</organism>
<evidence type="ECO:0000313" key="2">
    <source>
        <dbReference type="Proteomes" id="UP000515960"/>
    </source>
</evidence>
<evidence type="ECO:0000313" key="1">
    <source>
        <dbReference type="EMBL" id="QNL44409.1"/>
    </source>
</evidence>
<dbReference type="RefSeq" id="WP_187333010.1">
    <property type="nucleotide sequence ID" value="NZ_CP060490.1"/>
</dbReference>
<dbReference type="Proteomes" id="UP000515960">
    <property type="component" value="Chromosome"/>
</dbReference>